<gene>
    <name evidence="14" type="ORF">483</name>
</gene>
<organism evidence="14 15">
    <name type="scientific">Syntrophomonas zehnderi OL-4</name>
    <dbReference type="NCBI Taxonomy" id="690567"/>
    <lineage>
        <taxon>Bacteria</taxon>
        <taxon>Bacillati</taxon>
        <taxon>Bacillota</taxon>
        <taxon>Clostridia</taxon>
        <taxon>Eubacteriales</taxon>
        <taxon>Syntrophomonadaceae</taxon>
        <taxon>Syntrophomonas</taxon>
    </lineage>
</organism>
<dbReference type="GO" id="GO:0046654">
    <property type="term" value="P:tetrahydrofolate biosynthetic process"/>
    <property type="evidence" value="ECO:0007669"/>
    <property type="project" value="UniProtKB-UniPathway"/>
</dbReference>
<dbReference type="PANTHER" id="PTHR20941:SF1">
    <property type="entry name" value="FOLIC ACID SYNTHESIS PROTEIN FOL1"/>
    <property type="match status" value="1"/>
</dbReference>
<dbReference type="FunFam" id="3.20.20.20:FF:000006">
    <property type="entry name" value="Dihydropteroate synthase"/>
    <property type="match status" value="1"/>
</dbReference>
<proteinExistence type="inferred from homology"/>
<evidence type="ECO:0000256" key="11">
    <source>
        <dbReference type="ARBA" id="ARBA00030193"/>
    </source>
</evidence>
<dbReference type="EC" id="2.5.1.15" evidence="5"/>
<dbReference type="SUPFAM" id="SSF51717">
    <property type="entry name" value="Dihydropteroate synthetase-like"/>
    <property type="match status" value="1"/>
</dbReference>
<evidence type="ECO:0000256" key="1">
    <source>
        <dbReference type="ARBA" id="ARBA00000012"/>
    </source>
</evidence>
<dbReference type="OrthoDB" id="9811744at2"/>
<protein>
    <recommendedName>
        <fullName evidence="6">Dihydropteroate synthase</fullName>
        <ecNumber evidence="5">2.5.1.15</ecNumber>
    </recommendedName>
    <alternativeName>
        <fullName evidence="11">Dihydropteroate pyrophosphorylase</fullName>
    </alternativeName>
</protein>
<evidence type="ECO:0000256" key="6">
    <source>
        <dbReference type="ARBA" id="ARBA00016919"/>
    </source>
</evidence>
<evidence type="ECO:0000259" key="13">
    <source>
        <dbReference type="PROSITE" id="PS50972"/>
    </source>
</evidence>
<dbReference type="CDD" id="cd00739">
    <property type="entry name" value="DHPS"/>
    <property type="match status" value="1"/>
</dbReference>
<dbReference type="Pfam" id="PF00809">
    <property type="entry name" value="Pterin_bind"/>
    <property type="match status" value="1"/>
</dbReference>
<keyword evidence="8" id="KW-0479">Metal-binding</keyword>
<reference evidence="14 15" key="1">
    <citation type="submission" date="2015-03" db="EMBL/GenBank/DDBJ databases">
        <authorList>
            <person name="Murphy D."/>
        </authorList>
    </citation>
    <scope>NUCLEOTIDE SEQUENCE [LARGE SCALE GENOMIC DNA]</scope>
    <source>
        <strain evidence="14 15">OL-4</strain>
    </source>
</reference>
<dbReference type="InterPro" id="IPR006390">
    <property type="entry name" value="DHP_synth_dom"/>
</dbReference>
<keyword evidence="10" id="KW-0289">Folate biosynthesis</keyword>
<evidence type="ECO:0000256" key="2">
    <source>
        <dbReference type="ARBA" id="ARBA00001946"/>
    </source>
</evidence>
<dbReference type="PROSITE" id="PS00793">
    <property type="entry name" value="DHPS_2"/>
    <property type="match status" value="1"/>
</dbReference>
<dbReference type="NCBIfam" id="TIGR01496">
    <property type="entry name" value="DHPS"/>
    <property type="match status" value="1"/>
</dbReference>
<dbReference type="InterPro" id="IPR011005">
    <property type="entry name" value="Dihydropteroate_synth-like_sf"/>
</dbReference>
<dbReference type="UniPathway" id="UPA00077">
    <property type="reaction ID" value="UER00156"/>
</dbReference>
<dbReference type="AlphaFoldDB" id="A0A0E4C7T2"/>
<keyword evidence="7" id="KW-0808">Transferase</keyword>
<comment type="catalytic activity">
    <reaction evidence="1">
        <text>(7,8-dihydropterin-6-yl)methyl diphosphate + 4-aminobenzoate = 7,8-dihydropteroate + diphosphate</text>
        <dbReference type="Rhea" id="RHEA:19949"/>
        <dbReference type="ChEBI" id="CHEBI:17836"/>
        <dbReference type="ChEBI" id="CHEBI:17839"/>
        <dbReference type="ChEBI" id="CHEBI:33019"/>
        <dbReference type="ChEBI" id="CHEBI:72950"/>
        <dbReference type="EC" id="2.5.1.15"/>
    </reaction>
</comment>
<keyword evidence="9" id="KW-0460">Magnesium</keyword>
<dbReference type="PANTHER" id="PTHR20941">
    <property type="entry name" value="FOLATE SYNTHESIS PROTEINS"/>
    <property type="match status" value="1"/>
</dbReference>
<evidence type="ECO:0000313" key="15">
    <source>
        <dbReference type="Proteomes" id="UP000045545"/>
    </source>
</evidence>
<evidence type="ECO:0000313" key="14">
    <source>
        <dbReference type="EMBL" id="CFX10831.1"/>
    </source>
</evidence>
<dbReference type="STRING" id="690567.483"/>
<evidence type="ECO:0000256" key="8">
    <source>
        <dbReference type="ARBA" id="ARBA00022723"/>
    </source>
</evidence>
<dbReference type="PROSITE" id="PS50972">
    <property type="entry name" value="PTERIN_BINDING"/>
    <property type="match status" value="1"/>
</dbReference>
<evidence type="ECO:0000256" key="5">
    <source>
        <dbReference type="ARBA" id="ARBA00012458"/>
    </source>
</evidence>
<comment type="similarity">
    <text evidence="4">Belongs to the DHPS family.</text>
</comment>
<keyword evidence="15" id="KW-1185">Reference proteome</keyword>
<evidence type="ECO:0000256" key="4">
    <source>
        <dbReference type="ARBA" id="ARBA00009503"/>
    </source>
</evidence>
<dbReference type="Proteomes" id="UP000045545">
    <property type="component" value="Unassembled WGS sequence"/>
</dbReference>
<accession>A0A0E4C7T2</accession>
<evidence type="ECO:0000256" key="12">
    <source>
        <dbReference type="ARBA" id="ARBA00053449"/>
    </source>
</evidence>
<dbReference type="GO" id="GO:0004156">
    <property type="term" value="F:dihydropteroate synthase activity"/>
    <property type="evidence" value="ECO:0007669"/>
    <property type="project" value="UniProtKB-EC"/>
</dbReference>
<evidence type="ECO:0000256" key="10">
    <source>
        <dbReference type="ARBA" id="ARBA00022909"/>
    </source>
</evidence>
<evidence type="ECO:0000256" key="9">
    <source>
        <dbReference type="ARBA" id="ARBA00022842"/>
    </source>
</evidence>
<dbReference type="GO" id="GO:0005829">
    <property type="term" value="C:cytosol"/>
    <property type="evidence" value="ECO:0007669"/>
    <property type="project" value="TreeGrafter"/>
</dbReference>
<evidence type="ECO:0000256" key="7">
    <source>
        <dbReference type="ARBA" id="ARBA00022679"/>
    </source>
</evidence>
<sequence length="397" mass="42846">MNGHHAVFISNRDEARGFLEKIGASPPGIEYMLPKAVFRCLKLKDIPSRAANLIKQEMLAKGGEAAVAKNVAVGEGSSDVLLLGTLRQYQLLIEKLKLQPFGLRALAEEIENILLALENKSGNLKLPHGRVLEFGQKTLIMGILNVTPDSFTDGGRYLNTDAAVAHALEMKAEGADIIDVGGASSRPDSTMAAAEEELKRILPVIKKLAQEDIIISVDTFRAEVARQVLAEGAHIINDIGGLQLDHELAGVLAEWQSPAVLMHNRLQLNQGQPYFDLIADIIAELSNSIDTAVAAGLPLEQIIIDPGLGFGKSVAENRLLIKNLQDFKSLGRPILLGASRKAFIGRTLGLEVEERLEGSLAAVALGIMNGADIVRVHDVKQSKRVAQMTDAVRNEYG</sequence>
<dbReference type="GO" id="GO:0046656">
    <property type="term" value="P:folic acid biosynthetic process"/>
    <property type="evidence" value="ECO:0007669"/>
    <property type="project" value="UniProtKB-KW"/>
</dbReference>
<dbReference type="InterPro" id="IPR045031">
    <property type="entry name" value="DHP_synth-like"/>
</dbReference>
<dbReference type="PROSITE" id="PS00792">
    <property type="entry name" value="DHPS_1"/>
    <property type="match status" value="1"/>
</dbReference>
<dbReference type="Gene3D" id="3.20.20.20">
    <property type="entry name" value="Dihydropteroate synthase-like"/>
    <property type="match status" value="1"/>
</dbReference>
<dbReference type="InterPro" id="IPR000489">
    <property type="entry name" value="Pterin-binding_dom"/>
</dbReference>
<feature type="domain" description="Pterin-binding" evidence="13">
    <location>
        <begin position="138"/>
        <end position="387"/>
    </location>
</feature>
<dbReference type="EMBL" id="CGIH01000005">
    <property type="protein sequence ID" value="CFX10831.1"/>
    <property type="molecule type" value="Genomic_DNA"/>
</dbReference>
<comment type="function">
    <text evidence="12">Catalyzes the condensation of para-aminobenzoate (pABA) with 6-hydroxymethyl-7,8-dihydropterin diphosphate (DHPt-PP) to form 7,8-dihydropteroate (H2Pte), the immediate precursor of folate derivatives.</text>
</comment>
<evidence type="ECO:0000256" key="3">
    <source>
        <dbReference type="ARBA" id="ARBA00004763"/>
    </source>
</evidence>
<name>A0A0E4C7T2_9FIRM</name>
<comment type="cofactor">
    <cofactor evidence="2">
        <name>Mg(2+)</name>
        <dbReference type="ChEBI" id="CHEBI:18420"/>
    </cofactor>
</comment>
<dbReference type="RefSeq" id="WP_046495368.1">
    <property type="nucleotide sequence ID" value="NZ_CGIH01000005.1"/>
</dbReference>
<dbReference type="GO" id="GO:0046872">
    <property type="term" value="F:metal ion binding"/>
    <property type="evidence" value="ECO:0007669"/>
    <property type="project" value="UniProtKB-KW"/>
</dbReference>
<comment type="pathway">
    <text evidence="3">Cofactor biosynthesis; tetrahydrofolate biosynthesis; 7,8-dihydrofolate from 2-amino-4-hydroxy-6-hydroxymethyl-7,8-dihydropteridine diphosphate and 4-aminobenzoate: step 1/2.</text>
</comment>